<gene>
    <name evidence="1" type="ORF">DPMN_152965</name>
</gene>
<dbReference type="Proteomes" id="UP000828390">
    <property type="component" value="Unassembled WGS sequence"/>
</dbReference>
<accession>A0A9D4FI96</accession>
<dbReference type="EMBL" id="JAIWYP010000007">
    <property type="protein sequence ID" value="KAH3799358.1"/>
    <property type="molecule type" value="Genomic_DNA"/>
</dbReference>
<sequence>MTPLRQNGSDGKDYDKNLEFLVTGSDNSRAQADRQQYIKHNFRNVLTFYHKEYLLRVVHYLPGDFVVHYLKWHFVEEYLHDICIMLSSSIPEVALHI</sequence>
<protein>
    <submittedName>
        <fullName evidence="1">Uncharacterized protein</fullName>
    </submittedName>
</protein>
<comment type="caution">
    <text evidence="1">The sequence shown here is derived from an EMBL/GenBank/DDBJ whole genome shotgun (WGS) entry which is preliminary data.</text>
</comment>
<name>A0A9D4FI96_DREPO</name>
<evidence type="ECO:0000313" key="2">
    <source>
        <dbReference type="Proteomes" id="UP000828390"/>
    </source>
</evidence>
<keyword evidence="2" id="KW-1185">Reference proteome</keyword>
<organism evidence="1 2">
    <name type="scientific">Dreissena polymorpha</name>
    <name type="common">Zebra mussel</name>
    <name type="synonym">Mytilus polymorpha</name>
    <dbReference type="NCBI Taxonomy" id="45954"/>
    <lineage>
        <taxon>Eukaryota</taxon>
        <taxon>Metazoa</taxon>
        <taxon>Spiralia</taxon>
        <taxon>Lophotrochozoa</taxon>
        <taxon>Mollusca</taxon>
        <taxon>Bivalvia</taxon>
        <taxon>Autobranchia</taxon>
        <taxon>Heteroconchia</taxon>
        <taxon>Euheterodonta</taxon>
        <taxon>Imparidentia</taxon>
        <taxon>Neoheterodontei</taxon>
        <taxon>Myida</taxon>
        <taxon>Dreissenoidea</taxon>
        <taxon>Dreissenidae</taxon>
        <taxon>Dreissena</taxon>
    </lineage>
</organism>
<evidence type="ECO:0000313" key="1">
    <source>
        <dbReference type="EMBL" id="KAH3799358.1"/>
    </source>
</evidence>
<dbReference type="AlphaFoldDB" id="A0A9D4FI96"/>
<reference evidence="1" key="1">
    <citation type="journal article" date="2019" name="bioRxiv">
        <title>The Genome of the Zebra Mussel, Dreissena polymorpha: A Resource for Invasive Species Research.</title>
        <authorList>
            <person name="McCartney M.A."/>
            <person name="Auch B."/>
            <person name="Kono T."/>
            <person name="Mallez S."/>
            <person name="Zhang Y."/>
            <person name="Obille A."/>
            <person name="Becker A."/>
            <person name="Abrahante J.E."/>
            <person name="Garbe J."/>
            <person name="Badalamenti J.P."/>
            <person name="Herman A."/>
            <person name="Mangelson H."/>
            <person name="Liachko I."/>
            <person name="Sullivan S."/>
            <person name="Sone E.D."/>
            <person name="Koren S."/>
            <person name="Silverstein K.A.T."/>
            <person name="Beckman K.B."/>
            <person name="Gohl D.M."/>
        </authorList>
    </citation>
    <scope>NUCLEOTIDE SEQUENCE</scope>
    <source>
        <strain evidence="1">Duluth1</strain>
        <tissue evidence="1">Whole animal</tissue>
    </source>
</reference>
<reference evidence="1" key="2">
    <citation type="submission" date="2020-11" db="EMBL/GenBank/DDBJ databases">
        <authorList>
            <person name="McCartney M.A."/>
            <person name="Auch B."/>
            <person name="Kono T."/>
            <person name="Mallez S."/>
            <person name="Becker A."/>
            <person name="Gohl D.M."/>
            <person name="Silverstein K.A.T."/>
            <person name="Koren S."/>
            <person name="Bechman K.B."/>
            <person name="Herman A."/>
            <person name="Abrahante J.E."/>
            <person name="Garbe J."/>
        </authorList>
    </citation>
    <scope>NUCLEOTIDE SEQUENCE</scope>
    <source>
        <strain evidence="1">Duluth1</strain>
        <tissue evidence="1">Whole animal</tissue>
    </source>
</reference>
<proteinExistence type="predicted"/>